<keyword evidence="3" id="KW-1185">Reference proteome</keyword>
<feature type="domain" description="DNA primase/helicase Gp4 N-terminal Bacteriophage T7-like" evidence="1">
    <location>
        <begin position="46"/>
        <end position="87"/>
    </location>
</feature>
<dbReference type="Proteomes" id="UP000821598">
    <property type="component" value="Unassembled WGS sequence"/>
</dbReference>
<dbReference type="Pfam" id="PF08273">
    <property type="entry name" value="Zn_Ribbon_Prim"/>
    <property type="match status" value="1"/>
</dbReference>
<evidence type="ECO:0000313" key="3">
    <source>
        <dbReference type="Proteomes" id="UP000821598"/>
    </source>
</evidence>
<organism evidence="2 3">
    <name type="scientific">Paraburkholderia youngii</name>
    <dbReference type="NCBI Taxonomy" id="2782701"/>
    <lineage>
        <taxon>Bacteria</taxon>
        <taxon>Pseudomonadati</taxon>
        <taxon>Pseudomonadota</taxon>
        <taxon>Betaproteobacteria</taxon>
        <taxon>Burkholderiales</taxon>
        <taxon>Burkholderiaceae</taxon>
        <taxon>Paraburkholderia</taxon>
    </lineage>
</organism>
<dbReference type="RefSeq" id="WP_176369416.1">
    <property type="nucleotide sequence ID" value="NZ_JBNDMS010000003.1"/>
</dbReference>
<reference evidence="2 3" key="1">
    <citation type="submission" date="2019-08" db="EMBL/GenBank/DDBJ databases">
        <title>Paraburkholderia simonii sp. nov. and P. youngii sp. nov. Brazilian and Mexican Mimosa-associated rhizobia.</title>
        <authorList>
            <person name="Mavima L."/>
            <person name="Beukes C.W."/>
            <person name="Palmer M."/>
            <person name="De Meyer S.E."/>
            <person name="James E.K."/>
            <person name="Maluk M."/>
            <person name="Avontuur J.R."/>
            <person name="Chan W.Y."/>
            <person name="Venter S.N."/>
            <person name="Steenkamp E.T."/>
        </authorList>
    </citation>
    <scope>NUCLEOTIDE SEQUENCE [LARGE SCALE GENOMIC DNA]</scope>
    <source>
        <strain evidence="2 3">JPY454</strain>
    </source>
</reference>
<dbReference type="EMBL" id="VOMC01000058">
    <property type="protein sequence ID" value="NVI08927.1"/>
    <property type="molecule type" value="Genomic_DNA"/>
</dbReference>
<proteinExistence type="predicted"/>
<sequence length="380" mass="42298">MSTSGRGLSPEKYEWLQRKLKEFSLSPEAWISTLMSYGISGDSLTGNGAPCPICGGDDRFTYDNRNGRGDWICRQCNDGRPGAGDGLQLIAKVSGIGLYRLMRQLDGGLPPPPPATCNKKAPEPRRKVDRAFVEKILNVTWEKDCAPLEAGGFAMQYLKGRVPGLSVEPSKALRFGMLEYRDNDKTVLGTWPGIVARYVLPDGRLGTLHRTYLDHHVPKKATIVSADGEILDSKKNHMTLNSLPGGAVRLMDPVDGEIGVGEGLESAYGAHMEFGVPAWYCLNKDLLRQFVVPRGLGIKVVHIFMDFDEIDPKTRKSPGVAAGMELATRLRAEGYSVVLHRPRRRGHDYCNEWNELWLLRRNSSLHRQHRYVDMRQAVAA</sequence>
<accession>A0ABX2NXQ8</accession>
<protein>
    <submittedName>
        <fullName evidence="2">Zinc-binding protein</fullName>
    </submittedName>
</protein>
<comment type="caution">
    <text evidence="2">The sequence shown here is derived from an EMBL/GenBank/DDBJ whole genome shotgun (WGS) entry which is preliminary data.</text>
</comment>
<gene>
    <name evidence="2" type="ORF">FSB64_35430</name>
</gene>
<dbReference type="Pfam" id="PF23639">
    <property type="entry name" value="DUF7146"/>
    <property type="match status" value="1"/>
</dbReference>
<dbReference type="InterPro" id="IPR055570">
    <property type="entry name" value="DUF7146"/>
</dbReference>
<dbReference type="InterPro" id="IPR013237">
    <property type="entry name" value="Phage_T7_Gp4_N"/>
</dbReference>
<name>A0ABX2NXQ8_9BURK</name>
<dbReference type="SMART" id="SM00778">
    <property type="entry name" value="Prim_Zn_Ribbon"/>
    <property type="match status" value="1"/>
</dbReference>
<evidence type="ECO:0000259" key="1">
    <source>
        <dbReference type="SMART" id="SM00778"/>
    </source>
</evidence>
<evidence type="ECO:0000313" key="2">
    <source>
        <dbReference type="EMBL" id="NVI08927.1"/>
    </source>
</evidence>